<evidence type="ECO:0000256" key="1">
    <source>
        <dbReference type="ARBA" id="ARBA00022505"/>
    </source>
</evidence>
<accession>A0A162J966</accession>
<sequence>MKISARNQLKGKVSEIKEGAVNGEVIVDLGNGTTICSIITMESIKNLGIKVGSEVTALVKASSVILMA</sequence>
<dbReference type="PROSITE" id="PS51866">
    <property type="entry name" value="MOP"/>
    <property type="match status" value="1"/>
</dbReference>
<gene>
    <name evidence="4" type="primary">mopII</name>
    <name evidence="4" type="ORF">WY13_00182</name>
</gene>
<dbReference type="EMBL" id="LITT01000002">
    <property type="protein sequence ID" value="OAA92095.1"/>
    <property type="molecule type" value="Genomic_DNA"/>
</dbReference>
<dbReference type="InterPro" id="IPR005116">
    <property type="entry name" value="Transp-assoc_OB_typ1"/>
</dbReference>
<dbReference type="Proteomes" id="UP000077407">
    <property type="component" value="Unassembled WGS sequence"/>
</dbReference>
<dbReference type="OrthoDB" id="122515at2"/>
<dbReference type="PATRIC" id="fig|1538.10.peg.664"/>
<name>A0A162J966_9CLOT</name>
<dbReference type="Pfam" id="PF03459">
    <property type="entry name" value="TOBE"/>
    <property type="match status" value="1"/>
</dbReference>
<dbReference type="GO" id="GO:0015689">
    <property type="term" value="P:molybdate ion transport"/>
    <property type="evidence" value="ECO:0007669"/>
    <property type="project" value="InterPro"/>
</dbReference>
<dbReference type="AlphaFoldDB" id="A0A162J966"/>
<dbReference type="InterPro" id="IPR004606">
    <property type="entry name" value="Mop_domain"/>
</dbReference>
<dbReference type="RefSeq" id="WP_063553839.1">
    <property type="nucleotide sequence ID" value="NZ_LITT01000002.1"/>
</dbReference>
<keyword evidence="1 2" id="KW-0500">Molybdenum</keyword>
<feature type="domain" description="Mop" evidence="3">
    <location>
        <begin position="2"/>
        <end position="68"/>
    </location>
</feature>
<dbReference type="InterPro" id="IPR008995">
    <property type="entry name" value="Mo/tungstate-bd_C_term_dom"/>
</dbReference>
<dbReference type="NCBIfam" id="TIGR00638">
    <property type="entry name" value="Mop"/>
    <property type="match status" value="1"/>
</dbReference>
<organism evidence="4 5">
    <name type="scientific">Clostridium ljungdahlii</name>
    <dbReference type="NCBI Taxonomy" id="1538"/>
    <lineage>
        <taxon>Bacteria</taxon>
        <taxon>Bacillati</taxon>
        <taxon>Bacillota</taxon>
        <taxon>Clostridia</taxon>
        <taxon>Eubacteriales</taxon>
        <taxon>Clostridiaceae</taxon>
        <taxon>Clostridium</taxon>
    </lineage>
</organism>
<dbReference type="Gene3D" id="2.40.50.100">
    <property type="match status" value="1"/>
</dbReference>
<reference evidence="4 5" key="1">
    <citation type="journal article" date="2015" name="Biotechnol. Bioeng.">
        <title>Genome sequence and phenotypic characterization of Caulobacter segnis.</title>
        <authorList>
            <person name="Patel S."/>
            <person name="Fletcher B."/>
            <person name="Scott D.C."/>
            <person name="Ely B."/>
        </authorList>
    </citation>
    <scope>NUCLEOTIDE SEQUENCE [LARGE SCALE GENOMIC DNA]</scope>
    <source>
        <strain evidence="4 5">ERI-2</strain>
    </source>
</reference>
<evidence type="ECO:0000313" key="5">
    <source>
        <dbReference type="Proteomes" id="UP000077407"/>
    </source>
</evidence>
<proteinExistence type="predicted"/>
<dbReference type="SUPFAM" id="SSF50331">
    <property type="entry name" value="MOP-like"/>
    <property type="match status" value="1"/>
</dbReference>
<protein>
    <submittedName>
        <fullName evidence="4">Molybdenum-pterin-binding protein 2</fullName>
    </submittedName>
</protein>
<evidence type="ECO:0000313" key="4">
    <source>
        <dbReference type="EMBL" id="OAA92095.1"/>
    </source>
</evidence>
<evidence type="ECO:0000259" key="3">
    <source>
        <dbReference type="PROSITE" id="PS51866"/>
    </source>
</evidence>
<comment type="caution">
    <text evidence="4">The sequence shown here is derived from an EMBL/GenBank/DDBJ whole genome shotgun (WGS) entry which is preliminary data.</text>
</comment>
<evidence type="ECO:0000256" key="2">
    <source>
        <dbReference type="PROSITE-ProRule" id="PRU01213"/>
    </source>
</evidence>